<dbReference type="Gene3D" id="2.60.40.200">
    <property type="entry name" value="Superoxide dismutase, copper/zinc binding domain"/>
    <property type="match status" value="1"/>
</dbReference>
<keyword evidence="5" id="KW-1185">Reference proteome</keyword>
<keyword evidence="3" id="KW-0732">Signal</keyword>
<evidence type="ECO:0000256" key="2">
    <source>
        <dbReference type="SAM" id="MobiDB-lite"/>
    </source>
</evidence>
<dbReference type="SUPFAM" id="SSF49329">
    <property type="entry name" value="Cu,Zn superoxide dismutase-like"/>
    <property type="match status" value="1"/>
</dbReference>
<evidence type="ECO:0000256" key="1">
    <source>
        <dbReference type="ARBA" id="ARBA00010457"/>
    </source>
</evidence>
<evidence type="ECO:0000313" key="4">
    <source>
        <dbReference type="EMBL" id="PRY62132.1"/>
    </source>
</evidence>
<gene>
    <name evidence="4" type="ORF">B0I28_101459</name>
</gene>
<dbReference type="RefSeq" id="WP_106362180.1">
    <property type="nucleotide sequence ID" value="NZ_PVTJ01000001.1"/>
</dbReference>
<organism evidence="4 5">
    <name type="scientific">Glycomyces artemisiae</name>
    <dbReference type="NCBI Taxonomy" id="1076443"/>
    <lineage>
        <taxon>Bacteria</taxon>
        <taxon>Bacillati</taxon>
        <taxon>Actinomycetota</taxon>
        <taxon>Actinomycetes</taxon>
        <taxon>Glycomycetales</taxon>
        <taxon>Glycomycetaceae</taxon>
        <taxon>Glycomyces</taxon>
    </lineage>
</organism>
<feature type="region of interest" description="Disordered" evidence="2">
    <location>
        <begin position="147"/>
        <end position="168"/>
    </location>
</feature>
<reference evidence="4 5" key="1">
    <citation type="submission" date="2018-03" db="EMBL/GenBank/DDBJ databases">
        <title>Genomic Encyclopedia of Type Strains, Phase III (KMG-III): the genomes of soil and plant-associated and newly described type strains.</title>
        <authorList>
            <person name="Whitman W."/>
        </authorList>
    </citation>
    <scope>NUCLEOTIDE SEQUENCE [LARGE SCALE GENOMIC DNA]</scope>
    <source>
        <strain evidence="4 5">CGMCC 4.7067</strain>
    </source>
</reference>
<dbReference type="EMBL" id="PVTJ01000001">
    <property type="protein sequence ID" value="PRY62132.1"/>
    <property type="molecule type" value="Genomic_DNA"/>
</dbReference>
<sequence>MPSRAATALTAFLAAAALSGCGGGEDVADAPGGTWTAALEPTAAWADLDPQATGTADVSSTGSTSVQLAVAGLRPDTAYMAHVHDAACDEDPPGGGHWLADPDGEDAAGNIIELSFTTDATGTATTTESTDLVPDDRAKSIVVHAPDELAEDEGADSNRVLCGDLTAE</sequence>
<dbReference type="Proteomes" id="UP000238176">
    <property type="component" value="Unassembled WGS sequence"/>
</dbReference>
<feature type="chain" id="PRO_5039077772" evidence="3">
    <location>
        <begin position="20"/>
        <end position="168"/>
    </location>
</feature>
<dbReference type="PROSITE" id="PS51257">
    <property type="entry name" value="PROKAR_LIPOPROTEIN"/>
    <property type="match status" value="1"/>
</dbReference>
<dbReference type="GO" id="GO:0046872">
    <property type="term" value="F:metal ion binding"/>
    <property type="evidence" value="ECO:0007669"/>
    <property type="project" value="InterPro"/>
</dbReference>
<comment type="similarity">
    <text evidence="1">Belongs to the Cu-Zn superoxide dismutase family.</text>
</comment>
<name>A0A2T0UW30_9ACTN</name>
<comment type="caution">
    <text evidence="4">The sequence shown here is derived from an EMBL/GenBank/DDBJ whole genome shotgun (WGS) entry which is preliminary data.</text>
</comment>
<dbReference type="InterPro" id="IPR036423">
    <property type="entry name" value="SOD-like_Cu/Zn_dom_sf"/>
</dbReference>
<dbReference type="OrthoDB" id="5194359at2"/>
<evidence type="ECO:0000256" key="3">
    <source>
        <dbReference type="SAM" id="SignalP"/>
    </source>
</evidence>
<accession>A0A2T0UW30</accession>
<dbReference type="AlphaFoldDB" id="A0A2T0UW30"/>
<dbReference type="GO" id="GO:0006801">
    <property type="term" value="P:superoxide metabolic process"/>
    <property type="evidence" value="ECO:0007669"/>
    <property type="project" value="InterPro"/>
</dbReference>
<evidence type="ECO:0000313" key="5">
    <source>
        <dbReference type="Proteomes" id="UP000238176"/>
    </source>
</evidence>
<feature type="signal peptide" evidence="3">
    <location>
        <begin position="1"/>
        <end position="19"/>
    </location>
</feature>
<proteinExistence type="inferred from homology"/>
<protein>
    <submittedName>
        <fullName evidence="4">Copper/zinc superoxide dismutase (SODC)</fullName>
    </submittedName>
</protein>